<evidence type="ECO:0000313" key="4">
    <source>
        <dbReference type="Proteomes" id="UP000236845"/>
    </source>
</evidence>
<dbReference type="AlphaFoldDB" id="A0A2H0YT79"/>
<dbReference type="InterPro" id="IPR051162">
    <property type="entry name" value="T4SS_component"/>
</dbReference>
<reference evidence="4" key="1">
    <citation type="submission" date="2017-09" db="EMBL/GenBank/DDBJ databases">
        <title>Depth-based differentiation of microbial function through sediment-hosted aquifers and enrichment of novel symbionts in the deep terrestrial subsurface.</title>
        <authorList>
            <person name="Probst A.J."/>
            <person name="Ladd B."/>
            <person name="Jarett J.K."/>
            <person name="Geller-Mcgrath D.E."/>
            <person name="Sieber C.M.K."/>
            <person name="Emerson J.B."/>
            <person name="Anantharaman K."/>
            <person name="Thomas B.C."/>
            <person name="Malmstrom R."/>
            <person name="Stieglmeier M."/>
            <person name="Klingl A."/>
            <person name="Woyke T."/>
            <person name="Ryan C.M."/>
            <person name="Banfield J.F."/>
        </authorList>
    </citation>
    <scope>NUCLEOTIDE SEQUENCE [LARGE SCALE GENOMIC DNA]</scope>
</reference>
<sequence length="546" mass="62329">MLFDPKEINVFAQTNYRGYYRRFGIKVDDRRRHMYLIGKTGMGKSTVMERMIVNDLNAGHGLALVDPHGDLVEKILDYVPSERINDVVYFNPSDVEYPIGFNVLEAVDATQRHLVASGLMGVFTKIWEGVWSARMEYILNNTILALLEYPGSTMLGIARMLVDSRFRTRVLTKVSDPIVKGFWVDEFANYNDKFRNEAVAPIQNKVGQFLSSAIIRNIVGQAKSTIDLRHIMDSKKILLLNLAKGRIGEDNSALLGAMMITRLQLAAMSRVDMPETERPDFFLYVDEFQNFATESFANILSEARKYRLNLTIAHQYIEQLDETVAPAVFGNVGTIMAFRVGGADAEFLEKEFFPTFTQVDLVNLPKYEVYLKLMIDGVASQPFSAATLPPAELLPTNNREKAIKVSREKYAENRAEVEEKILRWSGVEDVYRASAEEENQAVEKEESIYRAEGKRKRPPKNMFQSPEVTVEPVINVPEAPAISLNELTKQTQPQPFRGNRPYHRNQNFRPNHPPERRQENFPVIQPPQQKPQPKDTEIPFGKTVRF</sequence>
<feature type="region of interest" description="Disordered" evidence="1">
    <location>
        <begin position="489"/>
        <end position="546"/>
    </location>
</feature>
<dbReference type="Proteomes" id="UP000236845">
    <property type="component" value="Unassembled WGS sequence"/>
</dbReference>
<evidence type="ECO:0000313" key="3">
    <source>
        <dbReference type="EMBL" id="PIS40963.1"/>
    </source>
</evidence>
<dbReference type="Gene3D" id="3.40.50.300">
    <property type="entry name" value="P-loop containing nucleotide triphosphate hydrolases"/>
    <property type="match status" value="2"/>
</dbReference>
<dbReference type="PANTHER" id="PTHR30121:SF11">
    <property type="entry name" value="AAA+ ATPASE DOMAIN-CONTAINING PROTEIN"/>
    <property type="match status" value="1"/>
</dbReference>
<dbReference type="CDD" id="cd01127">
    <property type="entry name" value="TrwB_TraG_TraD_VirD4"/>
    <property type="match status" value="1"/>
</dbReference>
<dbReference type="PANTHER" id="PTHR30121">
    <property type="entry name" value="UNCHARACTERIZED PROTEIN YJGR-RELATED"/>
    <property type="match status" value="1"/>
</dbReference>
<comment type="caution">
    <text evidence="3">The sequence shown here is derived from an EMBL/GenBank/DDBJ whole genome shotgun (WGS) entry which is preliminary data.</text>
</comment>
<evidence type="ECO:0000256" key="1">
    <source>
        <dbReference type="SAM" id="MobiDB-lite"/>
    </source>
</evidence>
<gene>
    <name evidence="3" type="ORF">COT26_00600</name>
</gene>
<dbReference type="SUPFAM" id="SSF52540">
    <property type="entry name" value="P-loop containing nucleoside triphosphate hydrolases"/>
    <property type="match status" value="1"/>
</dbReference>
<evidence type="ECO:0000259" key="2">
    <source>
        <dbReference type="Pfam" id="PF10412"/>
    </source>
</evidence>
<name>A0A2H0YT79_9BACT</name>
<dbReference type="InterPro" id="IPR019476">
    <property type="entry name" value="T4SS_TraD_DNA-bd"/>
</dbReference>
<dbReference type="InterPro" id="IPR027417">
    <property type="entry name" value="P-loop_NTPase"/>
</dbReference>
<dbReference type="EMBL" id="PEXW01000013">
    <property type="protein sequence ID" value="PIS40963.1"/>
    <property type="molecule type" value="Genomic_DNA"/>
</dbReference>
<feature type="domain" description="Type IV secretion system coupling protein TraD DNA-binding" evidence="2">
    <location>
        <begin position="27"/>
        <end position="338"/>
    </location>
</feature>
<proteinExistence type="predicted"/>
<organism evidence="3 4">
    <name type="scientific">Candidatus Kerfeldbacteria bacterium CG08_land_8_20_14_0_20_43_14</name>
    <dbReference type="NCBI Taxonomy" id="2014246"/>
    <lineage>
        <taxon>Bacteria</taxon>
        <taxon>Candidatus Kerfeldiibacteriota</taxon>
    </lineage>
</organism>
<accession>A0A2H0YT79</accession>
<protein>
    <recommendedName>
        <fullName evidence="2">Type IV secretion system coupling protein TraD DNA-binding domain-containing protein</fullName>
    </recommendedName>
</protein>
<dbReference type="Pfam" id="PF10412">
    <property type="entry name" value="TrwB_AAD_bind"/>
    <property type="match status" value="1"/>
</dbReference>